<dbReference type="EMBL" id="JAECZB010000003">
    <property type="protein sequence ID" value="MBH8551266.1"/>
    <property type="molecule type" value="Genomic_DNA"/>
</dbReference>
<keyword evidence="1" id="KW-0812">Transmembrane</keyword>
<evidence type="ECO:0000256" key="1">
    <source>
        <dbReference type="SAM" id="Phobius"/>
    </source>
</evidence>
<reference evidence="2 3" key="1">
    <citation type="journal article" date="2021" name="Int. J. Syst. Evol. Microbiol.">
        <title>Amazonocrinis nigriterrae gen. nov., sp. nov., Atlanticothrix silvestris gen. nov., sp. nov. and Dendronalium phyllosphericum gen. nov., sp. nov., nostocacean cyanobacteria from Brazilian environments.</title>
        <authorList>
            <person name="Alvarenga D.O."/>
            <person name="Andreote A.P.D."/>
            <person name="Branco L.H.Z."/>
            <person name="Delbaje E."/>
            <person name="Cruz R.B."/>
            <person name="Varani A.M."/>
            <person name="Fiore M.F."/>
        </authorList>
    </citation>
    <scope>NUCLEOTIDE SEQUENCE [LARGE SCALE GENOMIC DNA]</scope>
    <source>
        <strain evidence="2 3">CENA357</strain>
    </source>
</reference>
<accession>A0A8J7H741</accession>
<keyword evidence="1" id="KW-1133">Transmembrane helix</keyword>
<comment type="caution">
    <text evidence="2">The sequence shown here is derived from an EMBL/GenBank/DDBJ whole genome shotgun (WGS) entry which is preliminary data.</text>
</comment>
<evidence type="ECO:0000313" key="3">
    <source>
        <dbReference type="Proteomes" id="UP000599391"/>
    </source>
</evidence>
<keyword evidence="1" id="KW-0472">Membrane</keyword>
<protein>
    <submittedName>
        <fullName evidence="2">Uncharacterized protein</fullName>
    </submittedName>
</protein>
<dbReference type="Proteomes" id="UP000599391">
    <property type="component" value="Unassembled WGS sequence"/>
</dbReference>
<keyword evidence="3" id="KW-1185">Reference proteome</keyword>
<feature type="transmembrane region" description="Helical" evidence="1">
    <location>
        <begin position="97"/>
        <end position="115"/>
    </location>
</feature>
<feature type="transmembrane region" description="Helical" evidence="1">
    <location>
        <begin position="20"/>
        <end position="53"/>
    </location>
</feature>
<gene>
    <name evidence="2" type="ORF">I8751_02480</name>
</gene>
<dbReference type="AlphaFoldDB" id="A0A8J7H741"/>
<name>A0A8J7H741_9CYAN</name>
<proteinExistence type="predicted"/>
<organism evidence="2 3">
    <name type="scientific">Atlanticothrix silvestris CENA357</name>
    <dbReference type="NCBI Taxonomy" id="1725252"/>
    <lineage>
        <taxon>Bacteria</taxon>
        <taxon>Bacillati</taxon>
        <taxon>Cyanobacteriota</taxon>
        <taxon>Cyanophyceae</taxon>
        <taxon>Nostocales</taxon>
        <taxon>Nodulariaceae</taxon>
        <taxon>Atlanticothrix</taxon>
        <taxon>Atlanticothrix silvestris</taxon>
    </lineage>
</organism>
<sequence length="167" mass="18591">MAPKNNDFLSISPSFLTQLIFGAFLILILSMTGSPLSLSIFLGIIGGFTLGWITNASRNSPQPPSVASSDGIDAALKYWLFFLLGFVFLGYPAPMSILLGAIAAMGGGWIIAWWGSKEETRTQLPVETVEEAADEQISDRVTKQQKRRPVRRYRRTRGSVNFKFWER</sequence>
<dbReference type="RefSeq" id="WP_214437576.1">
    <property type="nucleotide sequence ID" value="NZ_JAECZB010000003.1"/>
</dbReference>
<evidence type="ECO:0000313" key="2">
    <source>
        <dbReference type="EMBL" id="MBH8551266.1"/>
    </source>
</evidence>